<comment type="caution">
    <text evidence="2">The sequence shown here is derived from an EMBL/GenBank/DDBJ whole genome shotgun (WGS) entry which is preliminary data.</text>
</comment>
<keyword evidence="3" id="KW-1185">Reference proteome</keyword>
<sequence>MGLAIIGTMTGPLLVVLHTMPAAVFAGVFFVVGWGAIESNGMLGKLIFLLSEDRFIQRDEPLLTIQKRKVWIWLGIQALGVAATVAVSQTIAAI</sequence>
<organism evidence="2 3">
    <name type="scientific">Coniosporium apollinis</name>
    <dbReference type="NCBI Taxonomy" id="61459"/>
    <lineage>
        <taxon>Eukaryota</taxon>
        <taxon>Fungi</taxon>
        <taxon>Dikarya</taxon>
        <taxon>Ascomycota</taxon>
        <taxon>Pezizomycotina</taxon>
        <taxon>Dothideomycetes</taxon>
        <taxon>Dothideomycetes incertae sedis</taxon>
        <taxon>Coniosporium</taxon>
    </lineage>
</organism>
<accession>A0ABQ9NF00</accession>
<evidence type="ECO:0000313" key="2">
    <source>
        <dbReference type="EMBL" id="KAJ9649917.1"/>
    </source>
</evidence>
<evidence type="ECO:0000256" key="1">
    <source>
        <dbReference type="SAM" id="Phobius"/>
    </source>
</evidence>
<evidence type="ECO:0000313" key="3">
    <source>
        <dbReference type="Proteomes" id="UP001172684"/>
    </source>
</evidence>
<gene>
    <name evidence="2" type="ORF">H2201_009325</name>
</gene>
<feature type="non-terminal residue" evidence="2">
    <location>
        <position position="94"/>
    </location>
</feature>
<dbReference type="Proteomes" id="UP001172684">
    <property type="component" value="Unassembled WGS sequence"/>
</dbReference>
<proteinExistence type="predicted"/>
<keyword evidence="1" id="KW-0472">Membrane</keyword>
<reference evidence="2" key="1">
    <citation type="submission" date="2022-10" db="EMBL/GenBank/DDBJ databases">
        <title>Culturing micro-colonial fungi from biological soil crusts in the Mojave desert and describing Neophaeococcomyces mojavensis, and introducing the new genera and species Taxawa tesnikishii.</title>
        <authorList>
            <person name="Kurbessoian T."/>
            <person name="Stajich J.E."/>
        </authorList>
    </citation>
    <scope>NUCLEOTIDE SEQUENCE</scope>
    <source>
        <strain evidence="2">TK_1</strain>
    </source>
</reference>
<name>A0ABQ9NF00_9PEZI</name>
<feature type="transmembrane region" description="Helical" evidence="1">
    <location>
        <begin position="70"/>
        <end position="92"/>
    </location>
</feature>
<dbReference type="EMBL" id="JAPDRL010000777">
    <property type="protein sequence ID" value="KAJ9649917.1"/>
    <property type="molecule type" value="Genomic_DNA"/>
</dbReference>
<keyword evidence="1" id="KW-0812">Transmembrane</keyword>
<keyword evidence="1" id="KW-1133">Transmembrane helix</keyword>
<feature type="transmembrane region" description="Helical" evidence="1">
    <location>
        <begin position="12"/>
        <end position="37"/>
    </location>
</feature>
<protein>
    <submittedName>
        <fullName evidence="2">Uncharacterized protein</fullName>
    </submittedName>
</protein>